<organism evidence="1 2">
    <name type="scientific">Erwinia phage vB_EamM_Stratton</name>
    <dbReference type="NCBI Taxonomy" id="1883378"/>
    <lineage>
        <taxon>Viruses</taxon>
        <taxon>Duplodnaviria</taxon>
        <taxon>Heunggongvirae</taxon>
        <taxon>Uroviricota</taxon>
        <taxon>Caudoviricetes</taxon>
        <taxon>Chimalliviridae</taxon>
        <taxon>Erskinevirus</taxon>
        <taxon>Erskinevirus EaH2</taxon>
    </lineage>
</organism>
<proteinExistence type="predicted"/>
<dbReference type="Gene3D" id="3.60.20.10">
    <property type="entry name" value="Glutamine Phosphoribosylpyrophosphate, subunit 1, domain 1"/>
    <property type="match status" value="1"/>
</dbReference>
<protein>
    <submittedName>
        <fullName evidence="1">Uncharacterized protein</fullName>
    </submittedName>
</protein>
<evidence type="ECO:0000313" key="2">
    <source>
        <dbReference type="Proteomes" id="UP000221949"/>
    </source>
</evidence>
<reference evidence="2" key="1">
    <citation type="submission" date="2016-06" db="EMBL/GenBank/DDBJ databases">
        <authorList>
            <person name="Berg J.A."/>
            <person name="Stratton M.L."/>
            <person name="Esplin I.D."/>
            <person name="Jensen G.L."/>
            <person name="Merrill B.D."/>
            <person name="Breakwell D.P."/>
            <person name="Hope S."/>
            <person name="Grose J.H."/>
        </authorList>
    </citation>
    <scope>NUCLEOTIDE SEQUENCE [LARGE SCALE GENOMIC DNA]</scope>
</reference>
<dbReference type="EMBL" id="KX397373">
    <property type="protein sequence ID" value="ANZ50438.1"/>
    <property type="molecule type" value="Genomic_DNA"/>
</dbReference>
<name>A0A1B2IGP7_9CAUD</name>
<dbReference type="InterPro" id="IPR029055">
    <property type="entry name" value="Ntn_hydrolases_N"/>
</dbReference>
<sequence length="169" mass="17580">MTTIAYDGKTLAGDSQTTQGDIRLSMHAVKIFTPQPGESWVVNGEKAVSFGVAGCLQGNNALREALNSCMKGYQGLTGSTRFPKGIVISYLVVTEHGNVYAGGQYENDEMPWLTKVAAPIAVGSGAEFAIGAMAAGASAGDAVSIAARFDVNTGGEIREISHEALSRHA</sequence>
<gene>
    <name evidence="1" type="ORF">STRATTON_1</name>
</gene>
<dbReference type="SUPFAM" id="SSF56235">
    <property type="entry name" value="N-terminal nucleophile aminohydrolases (Ntn hydrolases)"/>
    <property type="match status" value="1"/>
</dbReference>
<dbReference type="Proteomes" id="UP000221949">
    <property type="component" value="Segment"/>
</dbReference>
<accession>A0A1B2IGP7</accession>
<evidence type="ECO:0000313" key="1">
    <source>
        <dbReference type="EMBL" id="ANZ50438.1"/>
    </source>
</evidence>